<dbReference type="eggNOG" id="ENOG502RT2U">
    <property type="taxonomic scope" value="Eukaryota"/>
</dbReference>
<feature type="domain" description="RING-type" evidence="2">
    <location>
        <begin position="18"/>
        <end position="57"/>
    </location>
</feature>
<dbReference type="AlphaFoldDB" id="G0QW26"/>
<dbReference type="Proteomes" id="UP000008983">
    <property type="component" value="Unassembled WGS sequence"/>
</dbReference>
<dbReference type="SUPFAM" id="SSF57850">
    <property type="entry name" value="RING/U-box"/>
    <property type="match status" value="1"/>
</dbReference>
<dbReference type="EMBL" id="GL983977">
    <property type="protein sequence ID" value="EGR30578.1"/>
    <property type="molecule type" value="Genomic_DNA"/>
</dbReference>
<keyword evidence="4" id="KW-1185">Reference proteome</keyword>
<dbReference type="InterPro" id="IPR001841">
    <property type="entry name" value="Znf_RING"/>
</dbReference>
<proteinExistence type="predicted"/>
<reference evidence="3 4" key="1">
    <citation type="submission" date="2011-07" db="EMBL/GenBank/DDBJ databases">
        <authorList>
            <person name="Coyne R."/>
            <person name="Brami D."/>
            <person name="Johnson J."/>
            <person name="Hostetler J."/>
            <person name="Hannick L."/>
            <person name="Clark T."/>
            <person name="Cassidy-Hanley D."/>
            <person name="Inman J."/>
        </authorList>
    </citation>
    <scope>NUCLEOTIDE SEQUENCE [LARGE SCALE GENOMIC DNA]</scope>
    <source>
        <strain evidence="3 4">G5</strain>
    </source>
</reference>
<keyword evidence="1" id="KW-0479">Metal-binding</keyword>
<accession>G0QW26</accession>
<evidence type="ECO:0000256" key="1">
    <source>
        <dbReference type="PROSITE-ProRule" id="PRU00175"/>
    </source>
</evidence>
<keyword evidence="1" id="KW-0862">Zinc</keyword>
<evidence type="ECO:0000313" key="4">
    <source>
        <dbReference type="Proteomes" id="UP000008983"/>
    </source>
</evidence>
<evidence type="ECO:0000259" key="2">
    <source>
        <dbReference type="PROSITE" id="PS50089"/>
    </source>
</evidence>
<dbReference type="InParanoid" id="G0QW26"/>
<dbReference type="PANTHER" id="PTHR22996:SF0">
    <property type="entry name" value="RE60872P-RELATED"/>
    <property type="match status" value="1"/>
</dbReference>
<name>G0QW26_ICHMU</name>
<dbReference type="GeneID" id="14906695"/>
<organism evidence="3 4">
    <name type="scientific">Ichthyophthirius multifiliis</name>
    <name type="common">White spot disease agent</name>
    <name type="synonym">Ich</name>
    <dbReference type="NCBI Taxonomy" id="5932"/>
    <lineage>
        <taxon>Eukaryota</taxon>
        <taxon>Sar</taxon>
        <taxon>Alveolata</taxon>
        <taxon>Ciliophora</taxon>
        <taxon>Intramacronucleata</taxon>
        <taxon>Oligohymenophorea</taxon>
        <taxon>Hymenostomatida</taxon>
        <taxon>Ophryoglenina</taxon>
        <taxon>Ichthyophthirius</taxon>
    </lineage>
</organism>
<dbReference type="PROSITE" id="PS50089">
    <property type="entry name" value="ZF_RING_2"/>
    <property type="match status" value="1"/>
</dbReference>
<dbReference type="PANTHER" id="PTHR22996">
    <property type="entry name" value="MAHOGUNIN"/>
    <property type="match status" value="1"/>
</dbReference>
<dbReference type="RefSeq" id="XP_004032165.1">
    <property type="nucleotide sequence ID" value="XM_004032117.1"/>
</dbReference>
<dbReference type="GO" id="GO:0061630">
    <property type="term" value="F:ubiquitin protein ligase activity"/>
    <property type="evidence" value="ECO:0007669"/>
    <property type="project" value="UniProtKB-EC"/>
</dbReference>
<keyword evidence="1" id="KW-0863">Zinc-finger</keyword>
<dbReference type="GO" id="GO:0016567">
    <property type="term" value="P:protein ubiquitination"/>
    <property type="evidence" value="ECO:0007669"/>
    <property type="project" value="TreeGrafter"/>
</dbReference>
<protein>
    <submittedName>
        <fullName evidence="3">Zinc finger domain protein</fullName>
    </submittedName>
</protein>
<dbReference type="OrthoDB" id="312892at2759"/>
<dbReference type="STRING" id="857967.G0QW26"/>
<dbReference type="InterPro" id="IPR045194">
    <property type="entry name" value="MGRN1/RNF157-like"/>
</dbReference>
<dbReference type="InterPro" id="IPR013083">
    <property type="entry name" value="Znf_RING/FYVE/PHD"/>
</dbReference>
<dbReference type="Gene3D" id="3.30.40.10">
    <property type="entry name" value="Zinc/RING finger domain, C3HC4 (zinc finger)"/>
    <property type="match status" value="1"/>
</dbReference>
<sequence>MIKKIKSNISSQQANQQCIVCFENPPDSVIIDCYHGGVCYQCSLDIWKKSNECYLCRKKIKKIAKIDMSKNLGKYTEIIEIANICLKLITGGNIDLHEGHSIFIFIHSNRHWQWIN</sequence>
<dbReference type="Pfam" id="PF13920">
    <property type="entry name" value="zf-C3HC4_3"/>
    <property type="match status" value="1"/>
</dbReference>
<dbReference type="GO" id="GO:0008270">
    <property type="term" value="F:zinc ion binding"/>
    <property type="evidence" value="ECO:0007669"/>
    <property type="project" value="UniProtKB-KW"/>
</dbReference>
<dbReference type="GO" id="GO:0005737">
    <property type="term" value="C:cytoplasm"/>
    <property type="evidence" value="ECO:0007669"/>
    <property type="project" value="TreeGrafter"/>
</dbReference>
<gene>
    <name evidence="3" type="ORF">IMG5_128810</name>
</gene>
<evidence type="ECO:0000313" key="3">
    <source>
        <dbReference type="EMBL" id="EGR30578.1"/>
    </source>
</evidence>